<keyword evidence="1" id="KW-1133">Transmembrane helix</keyword>
<dbReference type="AlphaFoldDB" id="A0A246G7W7"/>
<keyword evidence="1" id="KW-0472">Membrane</keyword>
<evidence type="ECO:0008006" key="4">
    <source>
        <dbReference type="Google" id="ProtNLM"/>
    </source>
</evidence>
<dbReference type="EMBL" id="MTCY01000059">
    <property type="protein sequence ID" value="OWP74723.1"/>
    <property type="molecule type" value="Genomic_DNA"/>
</dbReference>
<keyword evidence="1" id="KW-0812">Transmembrane</keyword>
<sequence length="291" mass="34489">MRNFLKHSLSLLFIIILSSVILDLLYTFIISSSSKRNKVEYVLHSKQKVYDVVIMGTSRANNHFIPSLFKKRGYKAFNFGMSGSHLFETNLMLKIMLQQKFKIKTLLLEADLSVCNEKRDEGTTARFMPYLHTNKVIRNHFKSEDDFLKLYYIPFYRYIKFDNKIGFREMNKALFKEKTTLLDNEGYYPLNGTNWERMKNNISGLKPIRNYYLDDIKQICKKNNIRLVIVMTPMCKCTKGMNYFFELNKIYPEIYNFENSVTDDHYFSSCGHLNNKGAIIFTEYILNHIQF</sequence>
<organism evidence="2 3">
    <name type="scientific">Flavobacterium columnare</name>
    <dbReference type="NCBI Taxonomy" id="996"/>
    <lineage>
        <taxon>Bacteria</taxon>
        <taxon>Pseudomonadati</taxon>
        <taxon>Bacteroidota</taxon>
        <taxon>Flavobacteriia</taxon>
        <taxon>Flavobacteriales</taxon>
        <taxon>Flavobacteriaceae</taxon>
        <taxon>Flavobacterium</taxon>
    </lineage>
</organism>
<gene>
    <name evidence="2" type="ORF">BWK62_13555</name>
</gene>
<evidence type="ECO:0000256" key="1">
    <source>
        <dbReference type="SAM" id="Phobius"/>
    </source>
</evidence>
<protein>
    <recommendedName>
        <fullName evidence="4">SGNH/GDSL hydrolase family protein</fullName>
    </recommendedName>
</protein>
<proteinExistence type="predicted"/>
<name>A0A246G7W7_9FLAO</name>
<evidence type="ECO:0000313" key="3">
    <source>
        <dbReference type="Proteomes" id="UP000198034"/>
    </source>
</evidence>
<dbReference type="Proteomes" id="UP000198034">
    <property type="component" value="Unassembled WGS sequence"/>
</dbReference>
<feature type="transmembrane region" description="Helical" evidence="1">
    <location>
        <begin position="9"/>
        <end position="29"/>
    </location>
</feature>
<reference evidence="2 3" key="1">
    <citation type="journal article" date="2017" name="Infect. Genet. Evol.">
        <title>Comparative genome analysis of fish pathogen Flavobacterium columnare reveals extensive sequence diversity within the species.</title>
        <authorList>
            <person name="Kayansamruaj P."/>
            <person name="Dong H.T."/>
            <person name="Hirono I."/>
            <person name="Kondo H."/>
            <person name="Senapin S."/>
            <person name="Rodkhum C."/>
        </authorList>
    </citation>
    <scope>NUCLEOTIDE SEQUENCE [LARGE SCALE GENOMIC DNA]</scope>
    <source>
        <strain evidence="2 3">1214</strain>
    </source>
</reference>
<accession>A0A246G7W7</accession>
<evidence type="ECO:0000313" key="2">
    <source>
        <dbReference type="EMBL" id="OWP74723.1"/>
    </source>
</evidence>
<comment type="caution">
    <text evidence="2">The sequence shown here is derived from an EMBL/GenBank/DDBJ whole genome shotgun (WGS) entry which is preliminary data.</text>
</comment>